<organism evidence="7 8">
    <name type="scientific">Fasciolopsis buskii</name>
    <dbReference type="NCBI Taxonomy" id="27845"/>
    <lineage>
        <taxon>Eukaryota</taxon>
        <taxon>Metazoa</taxon>
        <taxon>Spiralia</taxon>
        <taxon>Lophotrochozoa</taxon>
        <taxon>Platyhelminthes</taxon>
        <taxon>Trematoda</taxon>
        <taxon>Digenea</taxon>
        <taxon>Plagiorchiida</taxon>
        <taxon>Echinostomata</taxon>
        <taxon>Echinostomatoidea</taxon>
        <taxon>Fasciolidae</taxon>
        <taxon>Fasciolopsis</taxon>
    </lineage>
</organism>
<dbReference type="PANTHER" id="PTHR43385">
    <property type="entry name" value="RIBOFLAVIN TRANSPORTER RIBJ"/>
    <property type="match status" value="1"/>
</dbReference>
<reference evidence="7" key="1">
    <citation type="submission" date="2019-05" db="EMBL/GenBank/DDBJ databases">
        <title>Annotation for the trematode Fasciolopsis buski.</title>
        <authorList>
            <person name="Choi Y.-J."/>
        </authorList>
    </citation>
    <scope>NUCLEOTIDE SEQUENCE</scope>
    <source>
        <strain evidence="7">HT</strain>
        <tissue evidence="7">Whole worm</tissue>
    </source>
</reference>
<sequence>MKGAGLGLGYSVVLAVAGAWFPARRGLVVGLIVGGFGLGALIFTPIQTAFINPDNVKVDNVTRRFTDPDLLARVPNVFLMLGSILFTLQVIGFILLRAKPQPRTFVFSSLQPRLDLSSTLICSIVSSEENLTPKQVLRRIDFYLLWFVMFCNIIPITIITSAYKLFGQAYISDDLFLSIVATISALFNSGGRIVWGSFVDRVSFKIPLCVMLTLWACILITFPHLNLATGGALKGLYAIWVCMLFFSLSGVFAIMPAATGILFGPANLAVNYGLVFNAFVSVT</sequence>
<dbReference type="EMBL" id="LUCM01008737">
    <property type="protein sequence ID" value="KAA0187964.1"/>
    <property type="molecule type" value="Genomic_DNA"/>
</dbReference>
<dbReference type="InterPro" id="IPR011701">
    <property type="entry name" value="MFS"/>
</dbReference>
<proteinExistence type="predicted"/>
<comment type="caution">
    <text evidence="7">The sequence shown here is derived from an EMBL/GenBank/DDBJ whole genome shotgun (WGS) entry which is preliminary data.</text>
</comment>
<feature type="transmembrane region" description="Helical" evidence="6">
    <location>
        <begin position="6"/>
        <end position="23"/>
    </location>
</feature>
<gene>
    <name evidence="7" type="ORF">FBUS_03668</name>
</gene>
<dbReference type="GO" id="GO:0016020">
    <property type="term" value="C:membrane"/>
    <property type="evidence" value="ECO:0007669"/>
    <property type="project" value="UniProtKB-SubCell"/>
</dbReference>
<protein>
    <submittedName>
        <fullName evidence="7">Oxalate:formate antiporter</fullName>
    </submittedName>
</protein>
<evidence type="ECO:0000313" key="7">
    <source>
        <dbReference type="EMBL" id="KAA0187964.1"/>
    </source>
</evidence>
<evidence type="ECO:0000256" key="6">
    <source>
        <dbReference type="SAM" id="Phobius"/>
    </source>
</evidence>
<dbReference type="PANTHER" id="PTHR43385:SF1">
    <property type="entry name" value="RIBOFLAVIN TRANSPORTER RIBJ"/>
    <property type="match status" value="1"/>
</dbReference>
<evidence type="ECO:0000256" key="5">
    <source>
        <dbReference type="ARBA" id="ARBA00023136"/>
    </source>
</evidence>
<evidence type="ECO:0000256" key="1">
    <source>
        <dbReference type="ARBA" id="ARBA00004141"/>
    </source>
</evidence>
<keyword evidence="4 6" id="KW-1133">Transmembrane helix</keyword>
<evidence type="ECO:0000256" key="4">
    <source>
        <dbReference type="ARBA" id="ARBA00022989"/>
    </source>
</evidence>
<comment type="subcellular location">
    <subcellularLocation>
        <location evidence="1">Membrane</location>
        <topology evidence="1">Multi-pass membrane protein</topology>
    </subcellularLocation>
</comment>
<dbReference type="GO" id="GO:0022857">
    <property type="term" value="F:transmembrane transporter activity"/>
    <property type="evidence" value="ECO:0007669"/>
    <property type="project" value="InterPro"/>
</dbReference>
<name>A0A8E0VIN0_9TREM</name>
<evidence type="ECO:0000313" key="8">
    <source>
        <dbReference type="Proteomes" id="UP000728185"/>
    </source>
</evidence>
<dbReference type="OrthoDB" id="410267at2759"/>
<dbReference type="InterPro" id="IPR036259">
    <property type="entry name" value="MFS_trans_sf"/>
</dbReference>
<dbReference type="AlphaFoldDB" id="A0A8E0VIN0"/>
<dbReference type="SUPFAM" id="SSF103473">
    <property type="entry name" value="MFS general substrate transporter"/>
    <property type="match status" value="1"/>
</dbReference>
<keyword evidence="5 6" id="KW-0472">Membrane</keyword>
<feature type="transmembrane region" description="Helical" evidence="6">
    <location>
        <begin position="28"/>
        <end position="50"/>
    </location>
</feature>
<feature type="transmembrane region" description="Helical" evidence="6">
    <location>
        <begin position="206"/>
        <end position="225"/>
    </location>
</feature>
<accession>A0A8E0VIN0</accession>
<evidence type="ECO:0000256" key="2">
    <source>
        <dbReference type="ARBA" id="ARBA00022448"/>
    </source>
</evidence>
<feature type="transmembrane region" description="Helical" evidence="6">
    <location>
        <begin position="70"/>
        <end position="96"/>
    </location>
</feature>
<feature type="transmembrane region" description="Helical" evidence="6">
    <location>
        <begin position="237"/>
        <end position="263"/>
    </location>
</feature>
<keyword evidence="3 6" id="KW-0812">Transmembrane</keyword>
<dbReference type="InterPro" id="IPR052983">
    <property type="entry name" value="MFS_Riboflavin_Transporter"/>
</dbReference>
<feature type="transmembrane region" description="Helical" evidence="6">
    <location>
        <begin position="175"/>
        <end position="194"/>
    </location>
</feature>
<dbReference type="Proteomes" id="UP000728185">
    <property type="component" value="Unassembled WGS sequence"/>
</dbReference>
<feature type="transmembrane region" description="Helical" evidence="6">
    <location>
        <begin position="142"/>
        <end position="163"/>
    </location>
</feature>
<dbReference type="Gene3D" id="1.20.1250.20">
    <property type="entry name" value="MFS general substrate transporter like domains"/>
    <property type="match status" value="2"/>
</dbReference>
<dbReference type="Pfam" id="PF07690">
    <property type="entry name" value="MFS_1"/>
    <property type="match status" value="1"/>
</dbReference>
<keyword evidence="2" id="KW-0813">Transport</keyword>
<evidence type="ECO:0000256" key="3">
    <source>
        <dbReference type="ARBA" id="ARBA00022692"/>
    </source>
</evidence>
<keyword evidence="8" id="KW-1185">Reference proteome</keyword>